<dbReference type="Pfam" id="PF10531">
    <property type="entry name" value="SLBB"/>
    <property type="match status" value="1"/>
</dbReference>
<dbReference type="SMART" id="SM00278">
    <property type="entry name" value="HhH1"/>
    <property type="match status" value="2"/>
</dbReference>
<feature type="domain" description="Helix-hairpin-helix DNA-binding motif class 1" evidence="2">
    <location>
        <begin position="154"/>
        <end position="173"/>
    </location>
</feature>
<keyword evidence="1" id="KW-0472">Membrane</keyword>
<dbReference type="Pfam" id="PF12836">
    <property type="entry name" value="HHH_3"/>
    <property type="match status" value="1"/>
</dbReference>
<dbReference type="EMBL" id="MEUJ01000004">
    <property type="protein sequence ID" value="OGC40406.1"/>
    <property type="molecule type" value="Genomic_DNA"/>
</dbReference>
<dbReference type="GO" id="GO:0015627">
    <property type="term" value="C:type II protein secretion system complex"/>
    <property type="evidence" value="ECO:0007669"/>
    <property type="project" value="TreeGrafter"/>
</dbReference>
<evidence type="ECO:0000313" key="4">
    <source>
        <dbReference type="Proteomes" id="UP000179242"/>
    </source>
</evidence>
<keyword evidence="1" id="KW-1133">Transmembrane helix</keyword>
<dbReference type="InterPro" id="IPR010994">
    <property type="entry name" value="RuvA_2-like"/>
</dbReference>
<gene>
    <name evidence="3" type="ORF">A2438_03990</name>
</gene>
<accession>A0A1F4U634</accession>
<name>A0A1F4U634_UNCSA</name>
<protein>
    <recommendedName>
        <fullName evidence="2">Helix-hairpin-helix DNA-binding motif class 1 domain-containing protein</fullName>
    </recommendedName>
</protein>
<dbReference type="Proteomes" id="UP000179242">
    <property type="component" value="Unassembled WGS sequence"/>
</dbReference>
<dbReference type="InterPro" id="IPR051675">
    <property type="entry name" value="Endo/Exo/Phosphatase_dom_1"/>
</dbReference>
<dbReference type="InterPro" id="IPR003583">
    <property type="entry name" value="Hlx-hairpin-Hlx_DNA-bd_motif"/>
</dbReference>
<proteinExistence type="predicted"/>
<dbReference type="AlphaFoldDB" id="A0A1F4U634"/>
<dbReference type="GO" id="GO:0006281">
    <property type="term" value="P:DNA repair"/>
    <property type="evidence" value="ECO:0007669"/>
    <property type="project" value="InterPro"/>
</dbReference>
<evidence type="ECO:0000256" key="1">
    <source>
        <dbReference type="SAM" id="Phobius"/>
    </source>
</evidence>
<evidence type="ECO:0000313" key="3">
    <source>
        <dbReference type="EMBL" id="OGC40406.1"/>
    </source>
</evidence>
<dbReference type="PANTHER" id="PTHR21180">
    <property type="entry name" value="ENDONUCLEASE/EXONUCLEASE/PHOSPHATASE FAMILY DOMAIN-CONTAINING PROTEIN 1"/>
    <property type="match status" value="1"/>
</dbReference>
<evidence type="ECO:0000259" key="2">
    <source>
        <dbReference type="SMART" id="SM00278"/>
    </source>
</evidence>
<dbReference type="Gene3D" id="1.10.150.320">
    <property type="entry name" value="Photosystem II 12 kDa extrinsic protein"/>
    <property type="match status" value="1"/>
</dbReference>
<organism evidence="3 4">
    <name type="scientific">candidate division WOR-1 bacterium RIFOXYC2_FULL_46_14</name>
    <dbReference type="NCBI Taxonomy" id="1802587"/>
    <lineage>
        <taxon>Bacteria</taxon>
        <taxon>Bacillati</taxon>
        <taxon>Saganbacteria</taxon>
    </lineage>
</organism>
<keyword evidence="1" id="KW-0812">Transmembrane</keyword>
<comment type="caution">
    <text evidence="3">The sequence shown here is derived from an EMBL/GenBank/DDBJ whole genome shotgun (WGS) entry which is preliminary data.</text>
</comment>
<feature type="transmembrane region" description="Helical" evidence="1">
    <location>
        <begin position="6"/>
        <end position="25"/>
    </location>
</feature>
<dbReference type="GO" id="GO:0003677">
    <property type="term" value="F:DNA binding"/>
    <property type="evidence" value="ECO:0007669"/>
    <property type="project" value="InterPro"/>
</dbReference>
<sequence>MENNPKTIIIGLIIVFALGCAVYLFRHTKTTEPIVPIAEEKPRFAVIHISGSVRNPGVYKLKEGERVLNAVKIAGGNYPSADLSAVNLAERVKDGQKIVIPSKNPDPVAAQTTKSGTKKININLASQKDLETLPGIGPATAKRIIEKRPFAKPEDLLKVDRIGKKSFEKLKDYVVI</sequence>
<reference evidence="3 4" key="1">
    <citation type="journal article" date="2016" name="Nat. Commun.">
        <title>Thousands of microbial genomes shed light on interconnected biogeochemical processes in an aquifer system.</title>
        <authorList>
            <person name="Anantharaman K."/>
            <person name="Brown C.T."/>
            <person name="Hug L.A."/>
            <person name="Sharon I."/>
            <person name="Castelle C.J."/>
            <person name="Probst A.J."/>
            <person name="Thomas B.C."/>
            <person name="Singh A."/>
            <person name="Wilkins M.J."/>
            <person name="Karaoz U."/>
            <person name="Brodie E.L."/>
            <person name="Williams K.H."/>
            <person name="Hubbard S.S."/>
            <person name="Banfield J.F."/>
        </authorList>
    </citation>
    <scope>NUCLEOTIDE SEQUENCE [LARGE SCALE GENOMIC DNA]</scope>
</reference>
<dbReference type="GO" id="GO:0015628">
    <property type="term" value="P:protein secretion by the type II secretion system"/>
    <property type="evidence" value="ECO:0007669"/>
    <property type="project" value="TreeGrafter"/>
</dbReference>
<dbReference type="InterPro" id="IPR019554">
    <property type="entry name" value="Soluble_ligand-bd"/>
</dbReference>
<dbReference type="PROSITE" id="PS51257">
    <property type="entry name" value="PROKAR_LIPOPROTEIN"/>
    <property type="match status" value="1"/>
</dbReference>
<feature type="domain" description="Helix-hairpin-helix DNA-binding motif class 1" evidence="2">
    <location>
        <begin position="128"/>
        <end position="147"/>
    </location>
</feature>
<dbReference type="PANTHER" id="PTHR21180:SF32">
    <property type="entry name" value="ENDONUCLEASE_EXONUCLEASE_PHOSPHATASE FAMILY DOMAIN-CONTAINING PROTEIN 1"/>
    <property type="match status" value="1"/>
</dbReference>
<dbReference type="SUPFAM" id="SSF47781">
    <property type="entry name" value="RuvA domain 2-like"/>
    <property type="match status" value="1"/>
</dbReference>